<keyword evidence="1" id="KW-1133">Transmembrane helix</keyword>
<dbReference type="RefSeq" id="WP_035661600.1">
    <property type="nucleotide sequence ID" value="NZ_JNCA01000029.1"/>
</dbReference>
<evidence type="ECO:0000313" key="2">
    <source>
        <dbReference type="EMBL" id="KDN54018.1"/>
    </source>
</evidence>
<sequence>MELDDLKSDWNKVQPNLKTDEAMLLLLQENKHPVLKSIRKQIGIEITAWLVFLLSYYWLFDGAKKPFWINLILVISLGFPIFHSFYGYHFNKYLSDGANVKKALEQVYYRLKKYAVVSVISRVGFICGLLVFFSYGIQFTTTKYYSLAVICFVFLIQLWVLYLIWNQRLKRIRQAIVSFNVDK</sequence>
<feature type="transmembrane region" description="Helical" evidence="1">
    <location>
        <begin position="42"/>
        <end position="60"/>
    </location>
</feature>
<evidence type="ECO:0000256" key="1">
    <source>
        <dbReference type="SAM" id="Phobius"/>
    </source>
</evidence>
<feature type="transmembrane region" description="Helical" evidence="1">
    <location>
        <begin position="66"/>
        <end position="86"/>
    </location>
</feature>
<dbReference type="eggNOG" id="ENOG5032VM5">
    <property type="taxonomic scope" value="Bacteria"/>
</dbReference>
<keyword evidence="1" id="KW-0472">Membrane</keyword>
<gene>
    <name evidence="2" type="ORF">FEM21_28350</name>
</gene>
<keyword evidence="3" id="KW-1185">Reference proteome</keyword>
<feature type="transmembrane region" description="Helical" evidence="1">
    <location>
        <begin position="144"/>
        <end position="165"/>
    </location>
</feature>
<comment type="caution">
    <text evidence="2">The sequence shown here is derived from an EMBL/GenBank/DDBJ whole genome shotgun (WGS) entry which is preliminary data.</text>
</comment>
<protein>
    <submittedName>
        <fullName evidence="2">Uncharacterized protein</fullName>
    </submittedName>
</protein>
<keyword evidence="1" id="KW-0812">Transmembrane</keyword>
<proteinExistence type="predicted"/>
<dbReference type="Proteomes" id="UP000027064">
    <property type="component" value="Unassembled WGS sequence"/>
</dbReference>
<dbReference type="OrthoDB" id="954677at2"/>
<name>A0A066WN38_9FLAO</name>
<organism evidence="2 3">
    <name type="scientific">Flavobacterium seoulense</name>
    <dbReference type="NCBI Taxonomy" id="1492738"/>
    <lineage>
        <taxon>Bacteria</taxon>
        <taxon>Pseudomonadati</taxon>
        <taxon>Bacteroidota</taxon>
        <taxon>Flavobacteriia</taxon>
        <taxon>Flavobacteriales</taxon>
        <taxon>Flavobacteriaceae</taxon>
        <taxon>Flavobacterium</taxon>
    </lineage>
</organism>
<dbReference type="AlphaFoldDB" id="A0A066WN38"/>
<dbReference type="STRING" id="1492738.FEM21_28350"/>
<dbReference type="EMBL" id="JNCA01000029">
    <property type="protein sequence ID" value="KDN54018.1"/>
    <property type="molecule type" value="Genomic_DNA"/>
</dbReference>
<reference evidence="2 3" key="1">
    <citation type="submission" date="2014-05" db="EMBL/GenBank/DDBJ databases">
        <title>Genome Sequence of Flavobacterium sp. EM1321.</title>
        <authorList>
            <person name="Shin S.-K."/>
            <person name="Yi H."/>
        </authorList>
    </citation>
    <scope>NUCLEOTIDE SEQUENCE [LARGE SCALE GENOMIC DNA]</scope>
    <source>
        <strain evidence="2 3">EM1321</strain>
    </source>
</reference>
<dbReference type="PATRIC" id="fig|1492738.3.peg.2821"/>
<accession>A0A066WN38</accession>
<feature type="transmembrane region" description="Helical" evidence="1">
    <location>
        <begin position="114"/>
        <end position="138"/>
    </location>
</feature>
<evidence type="ECO:0000313" key="3">
    <source>
        <dbReference type="Proteomes" id="UP000027064"/>
    </source>
</evidence>